<comment type="similarity">
    <text evidence="2">Belongs to the cytidine and deoxycytidylate deaminase family. ADAT3 subfamily.</text>
</comment>
<feature type="region of interest" description="Disordered" evidence="3">
    <location>
        <begin position="121"/>
        <end position="146"/>
    </location>
</feature>
<dbReference type="InterPro" id="IPR002125">
    <property type="entry name" value="CMP_dCMP_dom"/>
</dbReference>
<dbReference type="CDD" id="cd01285">
    <property type="entry name" value="nucleoside_deaminase"/>
    <property type="match status" value="1"/>
</dbReference>
<dbReference type="Gene3D" id="2.170.270.10">
    <property type="entry name" value="SET domain"/>
    <property type="match status" value="1"/>
</dbReference>
<evidence type="ECO:0000256" key="3">
    <source>
        <dbReference type="SAM" id="MobiDB-lite"/>
    </source>
</evidence>
<dbReference type="GO" id="GO:0052717">
    <property type="term" value="F:tRNA-specific adenosine-34 deaminase activity"/>
    <property type="evidence" value="ECO:0007669"/>
    <property type="project" value="TreeGrafter"/>
</dbReference>
<feature type="domain" description="SET" evidence="4">
    <location>
        <begin position="151"/>
        <end position="273"/>
    </location>
</feature>
<name>A0A511KJ36_RHOTO</name>
<accession>A0A511KJ36</accession>
<dbReference type="InterPro" id="IPR016193">
    <property type="entry name" value="Cytidine_deaminase-like"/>
</dbReference>
<feature type="compositionally biased region" description="Basic and acidic residues" evidence="3">
    <location>
        <begin position="416"/>
        <end position="430"/>
    </location>
</feature>
<evidence type="ECO:0000256" key="2">
    <source>
        <dbReference type="ARBA" id="ARBA00038160"/>
    </source>
</evidence>
<dbReference type="OrthoDB" id="3180714at2759"/>
<keyword evidence="1" id="KW-0819">tRNA processing</keyword>
<dbReference type="PROSITE" id="PS51747">
    <property type="entry name" value="CYT_DCMP_DEAMINASES_2"/>
    <property type="match status" value="1"/>
</dbReference>
<gene>
    <name evidence="6" type="ORF">Rt10032_c11g4410</name>
</gene>
<protein>
    <submittedName>
        <fullName evidence="6">Set and Cytidine deaminase-like domain containing protein</fullName>
    </submittedName>
</protein>
<proteinExistence type="inferred from homology"/>
<dbReference type="AlphaFoldDB" id="A0A511KJ36"/>
<feature type="region of interest" description="Disordered" evidence="3">
    <location>
        <begin position="397"/>
        <end position="442"/>
    </location>
</feature>
<evidence type="ECO:0000256" key="1">
    <source>
        <dbReference type="ARBA" id="ARBA00022694"/>
    </source>
</evidence>
<feature type="compositionally biased region" description="Basic and acidic residues" evidence="3">
    <location>
        <begin position="397"/>
        <end position="408"/>
    </location>
</feature>
<dbReference type="GO" id="GO:0005634">
    <property type="term" value="C:nucleus"/>
    <property type="evidence" value="ECO:0007669"/>
    <property type="project" value="TreeGrafter"/>
</dbReference>
<dbReference type="Pfam" id="PF00856">
    <property type="entry name" value="SET"/>
    <property type="match status" value="1"/>
</dbReference>
<feature type="region of interest" description="Disordered" evidence="3">
    <location>
        <begin position="1"/>
        <end position="67"/>
    </location>
</feature>
<evidence type="ECO:0000259" key="5">
    <source>
        <dbReference type="PROSITE" id="PS51747"/>
    </source>
</evidence>
<dbReference type="SMART" id="SM00317">
    <property type="entry name" value="SET"/>
    <property type="match status" value="1"/>
</dbReference>
<dbReference type="GO" id="GO:0008033">
    <property type="term" value="P:tRNA processing"/>
    <property type="evidence" value="ECO:0007669"/>
    <property type="project" value="UniProtKB-KW"/>
</dbReference>
<feature type="domain" description="CMP/dCMP-type deaminase" evidence="5">
    <location>
        <begin position="551"/>
        <end position="688"/>
    </location>
</feature>
<dbReference type="SUPFAM" id="SSF53927">
    <property type="entry name" value="Cytidine deaminase-like"/>
    <property type="match status" value="1"/>
</dbReference>
<dbReference type="SUPFAM" id="SSF82199">
    <property type="entry name" value="SET domain"/>
    <property type="match status" value="1"/>
</dbReference>
<dbReference type="PROSITE" id="PS50280">
    <property type="entry name" value="SET"/>
    <property type="match status" value="1"/>
</dbReference>
<evidence type="ECO:0000259" key="4">
    <source>
        <dbReference type="PROSITE" id="PS50280"/>
    </source>
</evidence>
<dbReference type="GO" id="GO:0005737">
    <property type="term" value="C:cytoplasm"/>
    <property type="evidence" value="ECO:0007669"/>
    <property type="project" value="TreeGrafter"/>
</dbReference>
<dbReference type="PANTHER" id="PTHR11079">
    <property type="entry name" value="CYTOSINE DEAMINASE FAMILY MEMBER"/>
    <property type="match status" value="1"/>
</dbReference>
<evidence type="ECO:0000313" key="7">
    <source>
        <dbReference type="Proteomes" id="UP000321518"/>
    </source>
</evidence>
<evidence type="ECO:0000313" key="6">
    <source>
        <dbReference type="EMBL" id="GEM10393.1"/>
    </source>
</evidence>
<dbReference type="EMBL" id="BJWK01000011">
    <property type="protein sequence ID" value="GEM10393.1"/>
    <property type="molecule type" value="Genomic_DNA"/>
</dbReference>
<dbReference type="Gene3D" id="3.40.140.10">
    <property type="entry name" value="Cytidine Deaminase, domain 2"/>
    <property type="match status" value="1"/>
</dbReference>
<reference evidence="6 7" key="1">
    <citation type="submission" date="2019-07" db="EMBL/GenBank/DDBJ databases">
        <title>Rhodotorula toruloides NBRC10032 genome sequencing.</title>
        <authorList>
            <person name="Shida Y."/>
            <person name="Takaku H."/>
            <person name="Ogasawara W."/>
            <person name="Mori K."/>
        </authorList>
    </citation>
    <scope>NUCLEOTIDE SEQUENCE [LARGE SCALE GENOMIC DNA]</scope>
    <source>
        <strain evidence="6 7">NBRC10032</strain>
    </source>
</reference>
<dbReference type="Proteomes" id="UP000321518">
    <property type="component" value="Unassembled WGS sequence"/>
</dbReference>
<dbReference type="InterPro" id="IPR001214">
    <property type="entry name" value="SET_dom"/>
</dbReference>
<dbReference type="CDD" id="cd10540">
    <property type="entry name" value="SET_SpSet7-like"/>
    <property type="match status" value="1"/>
</dbReference>
<dbReference type="InterPro" id="IPR046341">
    <property type="entry name" value="SET_dom_sf"/>
</dbReference>
<dbReference type="PANTHER" id="PTHR11079:SF156">
    <property type="entry name" value="INACTIVE TRNA-SPECIFIC ADENOSINE DEAMINASE-LIKE PROTEIN 3-RELATED"/>
    <property type="match status" value="1"/>
</dbReference>
<sequence length="710" mass="77202">MLNCAAGNADIRIETDKKTNRGRGSSPTIDALPPHHGTNGDDRATGHPTLLAEPPHPPSSNAHADLPSVAALSLKDYGVDSPVEQKLPDTLAQVATAPACARQQNKAQDYLGKVGDATRADLAYSYPPPPSGDSSSGSLAYPPATPHLTRAPVEIATHNPSVGRGVFATEDIPAGQVVEISPVLVLSQEEYKGRKEGEEDDGALKGVEASQLRGYVFTWGRDGSMAVALGIGSLFNHSSLPNVTYSLDYSQYTISYRTAKPVQRGDELTIFYGHSVRFSNSDVAAPLDLQVDTDAEEDGWGGLGNLDSFDGKLEQADDDRARLAHLKTLTPEQLAERDEEVVGPHEAEFTWRKVSEMVDPEDAELSLMTCYAIDLPARCAGAVFQFVRKHSTRNKNELSHLKRVRPIESSRSSSPVERDRRSDNAEESDGRSSQLSENRRTRTDPDAYQSILLFPVTTAPTNLVDLLAASPVADILEPNPIPPLYTVEVPVEAAHTEQQAEEWSKVWPVTIVHIREGAKATRKKKGWERAKLEWVEQQARKVWERAEEAGRQGEHPIACRITDSWSSPFHNSLHPPVSLVTAHDTRLSTGNVLTHAASNAIDAVAYLDLQGGRPPPSAFCPDAAQPPYLLTGLTVFLSHEPCLLCSMSLLHSRIKNLFFIKRAPGAGGCGSLYSVHEDGGLNHRFEVWEWKGGREGGIGVGAGENLRLDP</sequence>
<comment type="caution">
    <text evidence="6">The sequence shown here is derived from an EMBL/GenBank/DDBJ whole genome shotgun (WGS) entry which is preliminary data.</text>
</comment>
<organism evidence="6 7">
    <name type="scientific">Rhodotorula toruloides</name>
    <name type="common">Yeast</name>
    <name type="synonym">Rhodosporidium toruloides</name>
    <dbReference type="NCBI Taxonomy" id="5286"/>
    <lineage>
        <taxon>Eukaryota</taxon>
        <taxon>Fungi</taxon>
        <taxon>Dikarya</taxon>
        <taxon>Basidiomycota</taxon>
        <taxon>Pucciniomycotina</taxon>
        <taxon>Microbotryomycetes</taxon>
        <taxon>Sporidiobolales</taxon>
        <taxon>Sporidiobolaceae</taxon>
        <taxon>Rhodotorula</taxon>
    </lineage>
</organism>